<dbReference type="Proteomes" id="UP001231189">
    <property type="component" value="Unassembled WGS sequence"/>
</dbReference>
<comment type="caution">
    <text evidence="2">The sequence shown here is derived from an EMBL/GenBank/DDBJ whole genome shotgun (WGS) entry which is preliminary data.</text>
</comment>
<dbReference type="PANTHER" id="PTHR47150:SF7">
    <property type="entry name" value="NUCLEASE"/>
    <property type="match status" value="1"/>
</dbReference>
<gene>
    <name evidence="2" type="ORF">QYE76_035160</name>
</gene>
<proteinExistence type="predicted"/>
<dbReference type="EMBL" id="JAUUTY010000007">
    <property type="protein sequence ID" value="KAK1611487.1"/>
    <property type="molecule type" value="Genomic_DNA"/>
</dbReference>
<dbReference type="PANTHER" id="PTHR47150">
    <property type="entry name" value="OS12G0169200 PROTEIN"/>
    <property type="match status" value="1"/>
</dbReference>
<evidence type="ECO:0000256" key="1">
    <source>
        <dbReference type="SAM" id="MobiDB-lite"/>
    </source>
</evidence>
<name>A0AAD8R0D6_LOLMU</name>
<organism evidence="2 3">
    <name type="scientific">Lolium multiflorum</name>
    <name type="common">Italian ryegrass</name>
    <name type="synonym">Lolium perenne subsp. multiflorum</name>
    <dbReference type="NCBI Taxonomy" id="4521"/>
    <lineage>
        <taxon>Eukaryota</taxon>
        <taxon>Viridiplantae</taxon>
        <taxon>Streptophyta</taxon>
        <taxon>Embryophyta</taxon>
        <taxon>Tracheophyta</taxon>
        <taxon>Spermatophyta</taxon>
        <taxon>Magnoliopsida</taxon>
        <taxon>Liliopsida</taxon>
        <taxon>Poales</taxon>
        <taxon>Poaceae</taxon>
        <taxon>BOP clade</taxon>
        <taxon>Pooideae</taxon>
        <taxon>Poodae</taxon>
        <taxon>Poeae</taxon>
        <taxon>Poeae Chloroplast Group 2 (Poeae type)</taxon>
        <taxon>Loliodinae</taxon>
        <taxon>Loliinae</taxon>
        <taxon>Lolium</taxon>
    </lineage>
</organism>
<accession>A0AAD8R0D6</accession>
<dbReference type="AlphaFoldDB" id="A0AAD8R0D6"/>
<sequence>MELASTGPSLAAPRDRRLRASPPRIGLAPARLWPRAAPWVAAATAALVADPPRVDCAGWTRRCSPAPGHGDGGRGRTTTGSGSDGSGSDGCGSGRGGGCWIGEDWDRARRANAGSRGFHDPWIKSGSPCTGGPCRGAAALDRKRECGHDQLFNDYFQPKPLFPPALFRRCFRMSRPLFCRIMDGVKLYDDYFCAKVDAIGKVGLSSYQKCTAAIRMLAYGVAGDFVDEYTRMSESTGLEAMYRFCRAVIGSFGEQYLRQPNAEDIARLLSIKASRGFLGSLAA</sequence>
<feature type="region of interest" description="Disordered" evidence="1">
    <location>
        <begin position="63"/>
        <end position="91"/>
    </location>
</feature>
<reference evidence="2" key="1">
    <citation type="submission" date="2023-07" db="EMBL/GenBank/DDBJ databases">
        <title>A chromosome-level genome assembly of Lolium multiflorum.</title>
        <authorList>
            <person name="Chen Y."/>
            <person name="Copetti D."/>
            <person name="Kolliker R."/>
            <person name="Studer B."/>
        </authorList>
    </citation>
    <scope>NUCLEOTIDE SEQUENCE</scope>
    <source>
        <strain evidence="2">02402/16</strain>
        <tissue evidence="2">Leaf</tissue>
    </source>
</reference>
<evidence type="ECO:0000313" key="3">
    <source>
        <dbReference type="Proteomes" id="UP001231189"/>
    </source>
</evidence>
<protein>
    <submittedName>
        <fullName evidence="2">Uncharacterized protein</fullName>
    </submittedName>
</protein>
<evidence type="ECO:0000313" key="2">
    <source>
        <dbReference type="EMBL" id="KAK1611487.1"/>
    </source>
</evidence>
<keyword evidence="3" id="KW-1185">Reference proteome</keyword>
<feature type="compositionally biased region" description="Gly residues" evidence="1">
    <location>
        <begin position="82"/>
        <end position="91"/>
    </location>
</feature>